<feature type="domain" description="Mechanosensitive ion channel transmembrane helices 2/3" evidence="9">
    <location>
        <begin position="418"/>
        <end position="455"/>
    </location>
</feature>
<dbReference type="EMBL" id="VZDO01000011">
    <property type="protein sequence ID" value="KAB0679020.1"/>
    <property type="molecule type" value="Genomic_DNA"/>
</dbReference>
<dbReference type="Gene3D" id="1.10.287.1260">
    <property type="match status" value="1"/>
</dbReference>
<keyword evidence="5 7" id="KW-1133">Transmembrane helix</keyword>
<feature type="transmembrane region" description="Helical" evidence="7">
    <location>
        <begin position="251"/>
        <end position="284"/>
    </location>
</feature>
<feature type="transmembrane region" description="Helical" evidence="7">
    <location>
        <begin position="171"/>
        <end position="191"/>
    </location>
</feature>
<feature type="transmembrane region" description="Helical" evidence="7">
    <location>
        <begin position="357"/>
        <end position="378"/>
    </location>
</feature>
<dbReference type="InterPro" id="IPR011014">
    <property type="entry name" value="MscS_channel_TM-2"/>
</dbReference>
<name>A0A7V7PN75_9HYPH</name>
<dbReference type="InterPro" id="IPR023408">
    <property type="entry name" value="MscS_beta-dom_sf"/>
</dbReference>
<evidence type="ECO:0000313" key="10">
    <source>
        <dbReference type="EMBL" id="KAB0679020.1"/>
    </source>
</evidence>
<comment type="similarity">
    <text evidence="2">Belongs to the MscS (TC 1.A.23) family.</text>
</comment>
<evidence type="ECO:0000256" key="1">
    <source>
        <dbReference type="ARBA" id="ARBA00004651"/>
    </source>
</evidence>
<feature type="transmembrane region" description="Helical" evidence="7">
    <location>
        <begin position="103"/>
        <end position="126"/>
    </location>
</feature>
<dbReference type="InterPro" id="IPR006685">
    <property type="entry name" value="MscS_channel_2nd"/>
</dbReference>
<feature type="transmembrane region" description="Helical" evidence="7">
    <location>
        <begin position="55"/>
        <end position="72"/>
    </location>
</feature>
<dbReference type="AlphaFoldDB" id="A0A7V7PN75"/>
<keyword evidence="6 7" id="KW-0472">Membrane</keyword>
<dbReference type="InterPro" id="IPR049142">
    <property type="entry name" value="MS_channel_1st"/>
</dbReference>
<feature type="transmembrane region" description="Helical" evidence="7">
    <location>
        <begin position="132"/>
        <end position="151"/>
    </location>
</feature>
<accession>A0A7V7PN75</accession>
<dbReference type="InterPro" id="IPR045276">
    <property type="entry name" value="YbiO_bact"/>
</dbReference>
<evidence type="ECO:0000256" key="6">
    <source>
        <dbReference type="ARBA" id="ARBA00023136"/>
    </source>
</evidence>
<keyword evidence="3" id="KW-1003">Cell membrane</keyword>
<dbReference type="SUPFAM" id="SSF50182">
    <property type="entry name" value="Sm-like ribonucleoproteins"/>
    <property type="match status" value="1"/>
</dbReference>
<dbReference type="GO" id="GO:0008381">
    <property type="term" value="F:mechanosensitive monoatomic ion channel activity"/>
    <property type="evidence" value="ECO:0007669"/>
    <property type="project" value="InterPro"/>
</dbReference>
<feature type="transmembrane region" description="Helical" evidence="7">
    <location>
        <begin position="323"/>
        <end position="345"/>
    </location>
</feature>
<evidence type="ECO:0000259" key="8">
    <source>
        <dbReference type="Pfam" id="PF00924"/>
    </source>
</evidence>
<dbReference type="RefSeq" id="WP_150970591.1">
    <property type="nucleotide sequence ID" value="NZ_VZDO01000011.1"/>
</dbReference>
<dbReference type="Gene3D" id="2.30.30.60">
    <property type="match status" value="1"/>
</dbReference>
<reference evidence="10 11" key="1">
    <citation type="submission" date="2019-09" db="EMBL/GenBank/DDBJ databases">
        <title>YIM 132180 draft genome.</title>
        <authorList>
            <person name="Zhang K."/>
        </authorList>
    </citation>
    <scope>NUCLEOTIDE SEQUENCE [LARGE SCALE GENOMIC DNA]</scope>
    <source>
        <strain evidence="10 11">YIM 132180</strain>
    </source>
</reference>
<dbReference type="GO" id="GO:0005886">
    <property type="term" value="C:plasma membrane"/>
    <property type="evidence" value="ECO:0007669"/>
    <property type="project" value="UniProtKB-SubCell"/>
</dbReference>
<organism evidence="10 11">
    <name type="scientific">Plantimonas leprariae</name>
    <dbReference type="NCBI Taxonomy" id="2615207"/>
    <lineage>
        <taxon>Bacteria</taxon>
        <taxon>Pseudomonadati</taxon>
        <taxon>Pseudomonadota</taxon>
        <taxon>Alphaproteobacteria</taxon>
        <taxon>Hyphomicrobiales</taxon>
        <taxon>Aurantimonadaceae</taxon>
        <taxon>Plantimonas</taxon>
    </lineage>
</organism>
<feature type="transmembrane region" description="Helical" evidence="7">
    <location>
        <begin position="211"/>
        <end position="230"/>
    </location>
</feature>
<evidence type="ECO:0000256" key="2">
    <source>
        <dbReference type="ARBA" id="ARBA00008017"/>
    </source>
</evidence>
<sequence>MKSLADMPTATMSALDAVSSRAATLANAVAGAAPQFRTVETDLVHTLASGSGVRAVTYLLVILSVGVALEAYHRVYAATGLRILAATTPSSPRQALLFALRKALLKGFGVALFALGAIGTSAAFAWPPGVHAVVVSATLGVVAVRLAALAADALFAPNRASLRLVPLADGAARLAVFAGVLLAVFLTSAWLVPPLLAGPEAAPLAAEAVRLVAGSLAAVLSIIVATALPAPTDHRRRAPQHRGRLPQFPRAVLAVALIVATYALWLFGGGGAALVLAALGGLVFLQGAMRRIVFHFWRDVMPTDVSDSADEPPPLAPLLVLPAARLVAILIALVLCALATDMSLAGMAKAEDPLARFAVRLLGVAALVLVADVAWIAVRSAIDHQLARIGAATEAGTLLGSQSRLLTLLPLLRTTAMVLILVLLALSSLWTLGIEITPLLAGAGIVGLAFGFGAQSLVKDVISGLFFLAEDVFRIGEYIESGSSTKGTVERITLRTVALRHHNGPLHFVPYGSLSTVRNMSRDWVVEKFDLPLPIETDSEKVRKLLKRVGEEMLEDEEVGPKIIEPLKGKLQRIEPGLKVFRCKFRTAPGNQFDVRALAFRKIETALRDADIAYADTTARRPVALPATAAANAP</sequence>
<dbReference type="Pfam" id="PF00924">
    <property type="entry name" value="MS_channel_2nd"/>
    <property type="match status" value="1"/>
</dbReference>
<evidence type="ECO:0000256" key="3">
    <source>
        <dbReference type="ARBA" id="ARBA00022475"/>
    </source>
</evidence>
<keyword evidence="4 7" id="KW-0812">Transmembrane</keyword>
<evidence type="ECO:0000256" key="7">
    <source>
        <dbReference type="SAM" id="Phobius"/>
    </source>
</evidence>
<dbReference type="SUPFAM" id="SSF82861">
    <property type="entry name" value="Mechanosensitive channel protein MscS (YggB), transmembrane region"/>
    <property type="match status" value="1"/>
</dbReference>
<feature type="transmembrane region" description="Helical" evidence="7">
    <location>
        <begin position="411"/>
        <end position="432"/>
    </location>
</feature>
<evidence type="ECO:0000256" key="5">
    <source>
        <dbReference type="ARBA" id="ARBA00022989"/>
    </source>
</evidence>
<dbReference type="InterPro" id="IPR010920">
    <property type="entry name" value="LSM_dom_sf"/>
</dbReference>
<dbReference type="Proteomes" id="UP000432089">
    <property type="component" value="Unassembled WGS sequence"/>
</dbReference>
<evidence type="ECO:0000259" key="9">
    <source>
        <dbReference type="Pfam" id="PF21088"/>
    </source>
</evidence>
<evidence type="ECO:0000256" key="4">
    <source>
        <dbReference type="ARBA" id="ARBA00022692"/>
    </source>
</evidence>
<dbReference type="Pfam" id="PF21088">
    <property type="entry name" value="MS_channel_1st"/>
    <property type="match status" value="1"/>
</dbReference>
<keyword evidence="11" id="KW-1185">Reference proteome</keyword>
<proteinExistence type="inferred from homology"/>
<dbReference type="PANTHER" id="PTHR30460:SF0">
    <property type="entry name" value="MODERATE CONDUCTANCE MECHANOSENSITIVE CHANNEL YBIO"/>
    <property type="match status" value="1"/>
</dbReference>
<comment type="subcellular location">
    <subcellularLocation>
        <location evidence="1">Cell membrane</location>
        <topology evidence="1">Multi-pass membrane protein</topology>
    </subcellularLocation>
</comment>
<dbReference type="Gene3D" id="3.30.70.100">
    <property type="match status" value="1"/>
</dbReference>
<dbReference type="PANTHER" id="PTHR30460">
    <property type="entry name" value="MODERATE CONDUCTANCE MECHANOSENSITIVE CHANNEL YBIO"/>
    <property type="match status" value="1"/>
</dbReference>
<protein>
    <submittedName>
        <fullName evidence="10">Mechanosensitive ion channel family protein</fullName>
    </submittedName>
</protein>
<feature type="domain" description="Mechanosensitive ion channel MscS" evidence="8">
    <location>
        <begin position="457"/>
        <end position="522"/>
    </location>
</feature>
<evidence type="ECO:0000313" key="11">
    <source>
        <dbReference type="Proteomes" id="UP000432089"/>
    </source>
</evidence>
<feature type="transmembrane region" description="Helical" evidence="7">
    <location>
        <begin position="439"/>
        <end position="458"/>
    </location>
</feature>
<comment type="caution">
    <text evidence="10">The sequence shown here is derived from an EMBL/GenBank/DDBJ whole genome shotgun (WGS) entry which is preliminary data.</text>
</comment>
<gene>
    <name evidence="10" type="ORF">F6X38_14050</name>
</gene>